<feature type="region of interest" description="Disordered" evidence="1">
    <location>
        <begin position="516"/>
        <end position="538"/>
    </location>
</feature>
<dbReference type="Proteomes" id="UP000799436">
    <property type="component" value="Unassembled WGS sequence"/>
</dbReference>
<feature type="compositionally biased region" description="Polar residues" evidence="1">
    <location>
        <begin position="276"/>
        <end position="292"/>
    </location>
</feature>
<dbReference type="AlphaFoldDB" id="A0A6G1L758"/>
<feature type="region of interest" description="Disordered" evidence="1">
    <location>
        <begin position="205"/>
        <end position="232"/>
    </location>
</feature>
<evidence type="ECO:0000313" key="2">
    <source>
        <dbReference type="EMBL" id="KAF2768676.1"/>
    </source>
</evidence>
<sequence length="790" mass="85052">MPLARYTSLGLTHTTMASPGQYGPPPSALERFPNTPNMNPDHLNNTDGSRVLSQLPSVADLGGAHTMGSFPPTPATVASGGAATFVGCKPSRKVPDARPRSPRLVPMQRVSTNLGSIIRRAESGHPKVHGAWCQTKHAVGRVGRNLKRIFHFGTQVKGFVVHNVTSTAVKAVRSLSPILRSNMRSFMRSRRGQTTRMTSPIRATQPGIRTSDMSDSQPTVVETTPDGTRTSVYQPGDVNLACLTAGKRATMFQGQRIVTAADTDAGTALDVLEGRTPQTTAGADNERTSTGLSFDRDEPETLSTPRHSKQSKTRADSATVISSTETSESTRGTRRPDGFLPTHIVPTQTFEALFEFLQTLPLEQLNNKELVQGLANAPLYKKDAGCQWLCAKIVADIDDVSRSSSESKSANLSSPTRPDTKHANTLPPDILPFIASIPPMSPFPETSAWDRSSVAGSGTLFKVRKQLAAETADQMNAVPSPIPASLRPGSQMFPKPAPRPAVHQAAAGALPYPATTAAAQPVPRSRPNPAPRPHTYAEPSSGLGYIAYGGSFEPYGPATPVKGGAAQTSRRSSTDSLGAFLKKAARAEHRNTVNKIESVMLTPVVAQMPRPANPQPASNYSVAMPTPSAFGGGYFRDSSPASAGAPAPPPVPAPIAPSSQQPHRQRHTKPRKPVPSSSRPQQAQPVGAPSRDTSRDNPLPPPPPAGNPNRFTLQATHPLRMNQAHVFVERQPRHRREHRREQIQQHRGEAQRRQQAADEAPRARPSKMAKVRNAFRGLLEVNHEFGQRKR</sequence>
<feature type="region of interest" description="Disordered" evidence="1">
    <location>
        <begin position="402"/>
        <end position="427"/>
    </location>
</feature>
<feature type="compositionally biased region" description="Polar residues" evidence="1">
    <location>
        <begin position="9"/>
        <end position="18"/>
    </location>
</feature>
<proteinExistence type="predicted"/>
<feature type="compositionally biased region" description="Basic residues" evidence="1">
    <location>
        <begin position="663"/>
        <end position="672"/>
    </location>
</feature>
<reference evidence="2" key="1">
    <citation type="journal article" date="2020" name="Stud. Mycol.">
        <title>101 Dothideomycetes genomes: a test case for predicting lifestyles and emergence of pathogens.</title>
        <authorList>
            <person name="Haridas S."/>
            <person name="Albert R."/>
            <person name="Binder M."/>
            <person name="Bloem J."/>
            <person name="Labutti K."/>
            <person name="Salamov A."/>
            <person name="Andreopoulos B."/>
            <person name="Baker S."/>
            <person name="Barry K."/>
            <person name="Bills G."/>
            <person name="Bluhm B."/>
            <person name="Cannon C."/>
            <person name="Castanera R."/>
            <person name="Culley D."/>
            <person name="Daum C."/>
            <person name="Ezra D."/>
            <person name="Gonzalez J."/>
            <person name="Henrissat B."/>
            <person name="Kuo A."/>
            <person name="Liang C."/>
            <person name="Lipzen A."/>
            <person name="Lutzoni F."/>
            <person name="Magnuson J."/>
            <person name="Mondo S."/>
            <person name="Nolan M."/>
            <person name="Ohm R."/>
            <person name="Pangilinan J."/>
            <person name="Park H.-J."/>
            <person name="Ramirez L."/>
            <person name="Alfaro M."/>
            <person name="Sun H."/>
            <person name="Tritt A."/>
            <person name="Yoshinaga Y."/>
            <person name="Zwiers L.-H."/>
            <person name="Turgeon B."/>
            <person name="Goodwin S."/>
            <person name="Spatafora J."/>
            <person name="Crous P."/>
            <person name="Grigoriev I."/>
        </authorList>
    </citation>
    <scope>NUCLEOTIDE SEQUENCE</scope>
    <source>
        <strain evidence="2">CBS 116005</strain>
    </source>
</reference>
<feature type="compositionally biased region" description="Pro residues" evidence="1">
    <location>
        <begin position="646"/>
        <end position="655"/>
    </location>
</feature>
<feature type="region of interest" description="Disordered" evidence="1">
    <location>
        <begin position="472"/>
        <end position="503"/>
    </location>
</feature>
<feature type="region of interest" description="Disordered" evidence="1">
    <location>
        <begin position="729"/>
        <end position="768"/>
    </location>
</feature>
<protein>
    <submittedName>
        <fullName evidence="2">Uncharacterized protein</fullName>
    </submittedName>
</protein>
<feature type="compositionally biased region" description="Polar residues" evidence="1">
    <location>
        <begin position="34"/>
        <end position="47"/>
    </location>
</feature>
<name>A0A6G1L758_9PEZI</name>
<feature type="compositionally biased region" description="Basic and acidic residues" evidence="1">
    <location>
        <begin position="739"/>
        <end position="762"/>
    </location>
</feature>
<evidence type="ECO:0000313" key="3">
    <source>
        <dbReference type="Proteomes" id="UP000799436"/>
    </source>
</evidence>
<accession>A0A6G1L758</accession>
<feature type="region of interest" description="Disordered" evidence="1">
    <location>
        <begin position="1"/>
        <end position="47"/>
    </location>
</feature>
<feature type="compositionally biased region" description="Low complexity" evidence="1">
    <location>
        <begin position="402"/>
        <end position="414"/>
    </location>
</feature>
<gene>
    <name evidence="2" type="ORF">EJ03DRAFT_116810</name>
</gene>
<dbReference type="EMBL" id="ML995842">
    <property type="protein sequence ID" value="KAF2768676.1"/>
    <property type="molecule type" value="Genomic_DNA"/>
</dbReference>
<evidence type="ECO:0000256" key="1">
    <source>
        <dbReference type="SAM" id="MobiDB-lite"/>
    </source>
</evidence>
<keyword evidence="3" id="KW-1185">Reference proteome</keyword>
<organism evidence="2 3">
    <name type="scientific">Teratosphaeria nubilosa</name>
    <dbReference type="NCBI Taxonomy" id="161662"/>
    <lineage>
        <taxon>Eukaryota</taxon>
        <taxon>Fungi</taxon>
        <taxon>Dikarya</taxon>
        <taxon>Ascomycota</taxon>
        <taxon>Pezizomycotina</taxon>
        <taxon>Dothideomycetes</taxon>
        <taxon>Dothideomycetidae</taxon>
        <taxon>Mycosphaerellales</taxon>
        <taxon>Teratosphaeriaceae</taxon>
        <taxon>Teratosphaeria</taxon>
    </lineage>
</organism>
<feature type="region of interest" description="Disordered" evidence="1">
    <location>
        <begin position="631"/>
        <end position="717"/>
    </location>
</feature>
<dbReference type="OrthoDB" id="10409784at2759"/>
<feature type="region of interest" description="Disordered" evidence="1">
    <location>
        <begin position="273"/>
        <end position="341"/>
    </location>
</feature>